<name>A0ABQ8BP40_BRANA</name>
<keyword evidence="1" id="KW-0472">Membrane</keyword>
<reference evidence="2 3" key="1">
    <citation type="submission" date="2021-05" db="EMBL/GenBank/DDBJ databases">
        <title>Genome Assembly of Synthetic Allotetraploid Brassica napus Reveals Homoeologous Exchanges between Subgenomes.</title>
        <authorList>
            <person name="Davis J.T."/>
        </authorList>
    </citation>
    <scope>NUCLEOTIDE SEQUENCE [LARGE SCALE GENOMIC DNA]</scope>
    <source>
        <strain evidence="3">cv. Da-Ae</strain>
        <tissue evidence="2">Seedling</tissue>
    </source>
</reference>
<comment type="caution">
    <text evidence="2">The sequence shown here is derived from an EMBL/GenBank/DDBJ whole genome shotgun (WGS) entry which is preliminary data.</text>
</comment>
<feature type="transmembrane region" description="Helical" evidence="1">
    <location>
        <begin position="6"/>
        <end position="28"/>
    </location>
</feature>
<keyword evidence="1" id="KW-0812">Transmembrane</keyword>
<sequence>MFRLSVYGITISQLIDILLSCCYAMRLFMLL</sequence>
<keyword evidence="3" id="KW-1185">Reference proteome</keyword>
<evidence type="ECO:0000313" key="2">
    <source>
        <dbReference type="EMBL" id="KAH0906113.1"/>
    </source>
</evidence>
<protein>
    <submittedName>
        <fullName evidence="2">Uncharacterized protein</fullName>
    </submittedName>
</protein>
<organism evidence="2 3">
    <name type="scientific">Brassica napus</name>
    <name type="common">Rape</name>
    <dbReference type="NCBI Taxonomy" id="3708"/>
    <lineage>
        <taxon>Eukaryota</taxon>
        <taxon>Viridiplantae</taxon>
        <taxon>Streptophyta</taxon>
        <taxon>Embryophyta</taxon>
        <taxon>Tracheophyta</taxon>
        <taxon>Spermatophyta</taxon>
        <taxon>Magnoliopsida</taxon>
        <taxon>eudicotyledons</taxon>
        <taxon>Gunneridae</taxon>
        <taxon>Pentapetalae</taxon>
        <taxon>rosids</taxon>
        <taxon>malvids</taxon>
        <taxon>Brassicales</taxon>
        <taxon>Brassicaceae</taxon>
        <taxon>Brassiceae</taxon>
        <taxon>Brassica</taxon>
    </lineage>
</organism>
<accession>A0ABQ8BP40</accession>
<proteinExistence type="predicted"/>
<evidence type="ECO:0000256" key="1">
    <source>
        <dbReference type="SAM" id="Phobius"/>
    </source>
</evidence>
<evidence type="ECO:0000313" key="3">
    <source>
        <dbReference type="Proteomes" id="UP000824890"/>
    </source>
</evidence>
<dbReference type="EMBL" id="JAGKQM010000010">
    <property type="protein sequence ID" value="KAH0906113.1"/>
    <property type="molecule type" value="Genomic_DNA"/>
</dbReference>
<dbReference type="Proteomes" id="UP000824890">
    <property type="component" value="Unassembled WGS sequence"/>
</dbReference>
<keyword evidence="1" id="KW-1133">Transmembrane helix</keyword>
<gene>
    <name evidence="2" type="ORF">HID58_037940</name>
</gene>